<evidence type="ECO:0000313" key="1">
    <source>
        <dbReference type="EMBL" id="NMO97718.1"/>
    </source>
</evidence>
<name>A0A848M920_PAELE</name>
<proteinExistence type="predicted"/>
<accession>A0A848M920</accession>
<evidence type="ECO:0000313" key="2">
    <source>
        <dbReference type="Proteomes" id="UP000565468"/>
    </source>
</evidence>
<organism evidence="1 2">
    <name type="scientific">Paenibacillus lemnae</name>
    <dbReference type="NCBI Taxonomy" id="1330551"/>
    <lineage>
        <taxon>Bacteria</taxon>
        <taxon>Bacillati</taxon>
        <taxon>Bacillota</taxon>
        <taxon>Bacilli</taxon>
        <taxon>Bacillales</taxon>
        <taxon>Paenibacillaceae</taxon>
        <taxon>Paenibacillus</taxon>
    </lineage>
</organism>
<dbReference type="AlphaFoldDB" id="A0A848M920"/>
<dbReference type="Proteomes" id="UP000565468">
    <property type="component" value="Unassembled WGS sequence"/>
</dbReference>
<keyword evidence="2" id="KW-1185">Reference proteome</keyword>
<protein>
    <submittedName>
        <fullName evidence="1">Uncharacterized protein</fullName>
    </submittedName>
</protein>
<reference evidence="1 2" key="1">
    <citation type="submission" date="2020-04" db="EMBL/GenBank/DDBJ databases">
        <title>Paenibacillus algicola sp. nov., a novel marine bacterium producing alginate lyase.</title>
        <authorList>
            <person name="Huang H."/>
        </authorList>
    </citation>
    <scope>NUCLEOTIDE SEQUENCE [LARGE SCALE GENOMIC DNA]</scope>
    <source>
        <strain evidence="1 2">L7-75</strain>
    </source>
</reference>
<dbReference type="EMBL" id="JABBPN010000021">
    <property type="protein sequence ID" value="NMO97718.1"/>
    <property type="molecule type" value="Genomic_DNA"/>
</dbReference>
<comment type="caution">
    <text evidence="1">The sequence shown here is derived from an EMBL/GenBank/DDBJ whole genome shotgun (WGS) entry which is preliminary data.</text>
</comment>
<sequence>MAVSKDRLNDLINHLSDHDLELISDLVERLALHNVRHIPVDDEPTTQDDLEAIQAAHKAMEKGELISLKDIEHELRN</sequence>
<gene>
    <name evidence="1" type="ORF">HII30_18310</name>
</gene>
<dbReference type="RefSeq" id="WP_169506492.1">
    <property type="nucleotide sequence ID" value="NZ_JABBPN010000021.1"/>
</dbReference>